<evidence type="ECO:0000313" key="1">
    <source>
        <dbReference type="EMBL" id="KAJ7747476.1"/>
    </source>
</evidence>
<comment type="caution">
    <text evidence="1">The sequence shown here is derived from an EMBL/GenBank/DDBJ whole genome shotgun (WGS) entry which is preliminary data.</text>
</comment>
<dbReference type="AlphaFoldDB" id="A0AAD7IP22"/>
<name>A0AAD7IP22_9AGAR</name>
<keyword evidence="2" id="KW-1185">Reference proteome</keyword>
<gene>
    <name evidence="1" type="ORF">B0H16DRAFT_1725910</name>
</gene>
<protein>
    <submittedName>
        <fullName evidence="1">Uncharacterized protein</fullName>
    </submittedName>
</protein>
<dbReference type="EMBL" id="JARKIB010000076">
    <property type="protein sequence ID" value="KAJ7747476.1"/>
    <property type="molecule type" value="Genomic_DNA"/>
</dbReference>
<reference evidence="1" key="1">
    <citation type="submission" date="2023-03" db="EMBL/GenBank/DDBJ databases">
        <title>Massive genome expansion in bonnet fungi (Mycena s.s.) driven by repeated elements and novel gene families across ecological guilds.</title>
        <authorList>
            <consortium name="Lawrence Berkeley National Laboratory"/>
            <person name="Harder C.B."/>
            <person name="Miyauchi S."/>
            <person name="Viragh M."/>
            <person name="Kuo A."/>
            <person name="Thoen E."/>
            <person name="Andreopoulos B."/>
            <person name="Lu D."/>
            <person name="Skrede I."/>
            <person name="Drula E."/>
            <person name="Henrissat B."/>
            <person name="Morin E."/>
            <person name="Kohler A."/>
            <person name="Barry K."/>
            <person name="LaButti K."/>
            <person name="Morin E."/>
            <person name="Salamov A."/>
            <person name="Lipzen A."/>
            <person name="Mereny Z."/>
            <person name="Hegedus B."/>
            <person name="Baldrian P."/>
            <person name="Stursova M."/>
            <person name="Weitz H."/>
            <person name="Taylor A."/>
            <person name="Grigoriev I.V."/>
            <person name="Nagy L.G."/>
            <person name="Martin F."/>
            <person name="Kauserud H."/>
        </authorList>
    </citation>
    <scope>NUCLEOTIDE SEQUENCE</scope>
    <source>
        <strain evidence="1">CBHHK182m</strain>
    </source>
</reference>
<proteinExistence type="predicted"/>
<dbReference type="Proteomes" id="UP001215598">
    <property type="component" value="Unassembled WGS sequence"/>
</dbReference>
<organism evidence="1 2">
    <name type="scientific">Mycena metata</name>
    <dbReference type="NCBI Taxonomy" id="1033252"/>
    <lineage>
        <taxon>Eukaryota</taxon>
        <taxon>Fungi</taxon>
        <taxon>Dikarya</taxon>
        <taxon>Basidiomycota</taxon>
        <taxon>Agaricomycotina</taxon>
        <taxon>Agaricomycetes</taxon>
        <taxon>Agaricomycetidae</taxon>
        <taxon>Agaricales</taxon>
        <taxon>Marasmiineae</taxon>
        <taxon>Mycenaceae</taxon>
        <taxon>Mycena</taxon>
    </lineage>
</organism>
<sequence>MSLVRTPIDKIPLEILEIILEDAAGPTGEGLRTSALNKCNLCLTCKDFAHLIYGLRRLWTALTIALDDAPKPTYVLLAIKNSGTLPLHLSLILSLPSTESTSSAAERSRRFRYESHRRQTFVHTYLTLMDQWFRRVGELTVECSDINASELLLEYLARMDSRNLRKISLSLRLSRRPERHLREVTFCSDLTPLHVTALSIRNVGRSLLPYKVVIDTLKSFVNVRTLRMACVECIGSNTPGSPNSTITLRALRCLDFAFVAKSSVYLAASIRMPNLLVLRLDMSSMRRARDFMALCGATIGAAPVVNLRVRNRAAKEEMTEFINSFRSASAIWLTRMPSTNMESVTAALSCISLPNLQSLRIGWVVDDTEALAILRRSEEIGSEGLVLRSLVKTSEKVYKLRDGNMSIADELRTYFG</sequence>
<evidence type="ECO:0000313" key="2">
    <source>
        <dbReference type="Proteomes" id="UP001215598"/>
    </source>
</evidence>
<accession>A0AAD7IP22</accession>